<name>A0A5Q2FCI2_9ACTN</name>
<organism evidence="1 2">
    <name type="scientific">Raineyella fluvialis</name>
    <dbReference type="NCBI Taxonomy" id="2662261"/>
    <lineage>
        <taxon>Bacteria</taxon>
        <taxon>Bacillati</taxon>
        <taxon>Actinomycetota</taxon>
        <taxon>Actinomycetes</taxon>
        <taxon>Propionibacteriales</taxon>
        <taxon>Propionibacteriaceae</taxon>
        <taxon>Raineyella</taxon>
    </lineage>
</organism>
<dbReference type="InterPro" id="IPR008492">
    <property type="entry name" value="Rv2714-like"/>
</dbReference>
<reference evidence="1 2" key="1">
    <citation type="submission" date="2019-10" db="EMBL/GenBank/DDBJ databases">
        <title>Genomic analysis of Raineyella sp. CBA3103.</title>
        <authorList>
            <person name="Roh S.W."/>
        </authorList>
    </citation>
    <scope>NUCLEOTIDE SEQUENCE [LARGE SCALE GENOMIC DNA]</scope>
    <source>
        <strain evidence="1 2">CBA3103</strain>
    </source>
</reference>
<dbReference type="EMBL" id="CP045725">
    <property type="protein sequence ID" value="QGF24790.1"/>
    <property type="molecule type" value="Genomic_DNA"/>
</dbReference>
<dbReference type="KEGG" id="rain:Rai3103_15435"/>
<dbReference type="RefSeq" id="WP_153573319.1">
    <property type="nucleotide sequence ID" value="NZ_CP045725.1"/>
</dbReference>
<dbReference type="Proteomes" id="UP000386847">
    <property type="component" value="Chromosome"/>
</dbReference>
<accession>A0A5Q2FCI2</accession>
<proteinExistence type="predicted"/>
<dbReference type="PIRSF" id="PIRSF028754">
    <property type="entry name" value="UCP028754"/>
    <property type="match status" value="1"/>
</dbReference>
<gene>
    <name evidence="1" type="ORF">Rai3103_15435</name>
</gene>
<dbReference type="Gene3D" id="1.10.287.100">
    <property type="match status" value="1"/>
</dbReference>
<evidence type="ECO:0000313" key="2">
    <source>
        <dbReference type="Proteomes" id="UP000386847"/>
    </source>
</evidence>
<dbReference type="AlphaFoldDB" id="A0A5Q2FCI2"/>
<protein>
    <submittedName>
        <fullName evidence="1">PAC2 family protein</fullName>
    </submittedName>
</protein>
<evidence type="ECO:0000313" key="1">
    <source>
        <dbReference type="EMBL" id="QGF24790.1"/>
    </source>
</evidence>
<dbReference type="Gene3D" id="3.40.50.10900">
    <property type="entry name" value="PAC-like subunit"/>
    <property type="match status" value="1"/>
</dbReference>
<dbReference type="InterPro" id="IPR038389">
    <property type="entry name" value="PSMG2_sf"/>
</dbReference>
<dbReference type="InterPro" id="IPR019151">
    <property type="entry name" value="Proteasome_assmbl_chaperone_2"/>
</dbReference>
<keyword evidence="2" id="KW-1185">Reference proteome</keyword>
<dbReference type="SUPFAM" id="SSF159659">
    <property type="entry name" value="Cgl1923-like"/>
    <property type="match status" value="1"/>
</dbReference>
<sequence length="305" mass="33208">MSGSHPLYRSHPDGWGELGGKRPVLLLLLDGAGSAGEVQQIVGDHLLGQCDHRPLARFDLDLLTQYADRRPMLDFEDGHFTRPPAPELVLYAMTDAAGETFLALIGPEPMLLWERAVAAMTELIVGLDVRLTVNLTGLPMRVPHTRPAQVFTHSAEPELVLQPWEAFSGSLSVIATFGAYLETVLEEKGHRTLGIDVCVPYYLGKSEHMASALAALEVIQATCGLNLAPGELEERALVNRAEIDAQVTATENGPAVVSILESNYDEFRTLVGDLPSADELAAEFERFLAEQDRRRDTGDGDTPEG</sequence>
<dbReference type="Pfam" id="PF09754">
    <property type="entry name" value="PAC2"/>
    <property type="match status" value="1"/>
</dbReference>